<accession>A0A8S5MPC6</accession>
<sequence>MPRSGRMSHHRKLFIKGLNKGLNIKINMHSP</sequence>
<dbReference type="EMBL" id="BK014947">
    <property type="protein sequence ID" value="DAD83911.1"/>
    <property type="molecule type" value="Genomic_DNA"/>
</dbReference>
<organism evidence="1">
    <name type="scientific">Siphoviridae sp. ctZZK17</name>
    <dbReference type="NCBI Taxonomy" id="2826384"/>
    <lineage>
        <taxon>Viruses</taxon>
        <taxon>Duplodnaviria</taxon>
        <taxon>Heunggongvirae</taxon>
        <taxon>Uroviricota</taxon>
        <taxon>Caudoviricetes</taxon>
    </lineage>
</organism>
<protein>
    <submittedName>
        <fullName evidence="1">Uncharacterized protein</fullName>
    </submittedName>
</protein>
<evidence type="ECO:0000313" key="1">
    <source>
        <dbReference type="EMBL" id="DAD83911.1"/>
    </source>
</evidence>
<reference evidence="1" key="1">
    <citation type="journal article" date="2021" name="Proc. Natl. Acad. Sci. U.S.A.">
        <title>A Catalog of Tens of Thousands of Viruses from Human Metagenomes Reveals Hidden Associations with Chronic Diseases.</title>
        <authorList>
            <person name="Tisza M.J."/>
            <person name="Buck C.B."/>
        </authorList>
    </citation>
    <scope>NUCLEOTIDE SEQUENCE</scope>
    <source>
        <strain evidence="1">CtZZK17</strain>
    </source>
</reference>
<name>A0A8S5MPC6_9CAUD</name>
<proteinExistence type="predicted"/>